<dbReference type="AlphaFoldDB" id="A0A6N4QD51"/>
<evidence type="ECO:0000313" key="3">
    <source>
        <dbReference type="Proteomes" id="UP000297613"/>
    </source>
</evidence>
<feature type="domain" description="Cytochrome c-552/4" evidence="1">
    <location>
        <begin position="88"/>
        <end position="146"/>
    </location>
</feature>
<reference evidence="2 3" key="1">
    <citation type="journal article" date="2019" name="PLoS Negl. Trop. Dis.">
        <title>Revisiting the worldwide diversity of Leptospira species in the environment.</title>
        <authorList>
            <person name="Vincent A.T."/>
            <person name="Schiettekatte O."/>
            <person name="Bourhy P."/>
            <person name="Veyrier F.J."/>
            <person name="Picardeau M."/>
        </authorList>
    </citation>
    <scope>NUCLEOTIDE SEQUENCE [LARGE SCALE GENOMIC DNA]</scope>
    <source>
        <strain evidence="2 3">201702445</strain>
    </source>
</reference>
<sequence>MVLRKREGISADPEMSRFDALYFLNILKSYRTIAILFGISTTASAVFLCKGSAPILSVEERFPGKPWAKPVKVSQVLPGIAGLTAKDCGNCHKDHYEEWRTSTHANAFTDLQFQSELTKQNSPRWLCLNCHIPLSGQRSEIVTHLKNGDVFQPITVSNPKFNPTWEKEGVSCGTCHLKSDPKGNTILIGPTGASSAPHPVVKNREALHARCNDCHNQDYRLDSSLVCYFKTGGEYKESIHAGKEDCVSCHMPSIKRKIVPDSFPHAKRDSHRHTFIGGGVPKTFELFGPQWKGGYKSGLEIDGLEWSKKDFTSGKIGVRLDLENRFAGHSVPTGDPERHLLIEAILLNEVGSTIAAETVRIGETWEWYPEAKLVADNRIRSGEKRKIELLLKFDPNKNARFGMVRIKHVRLTKENSEHMRKNAKNASPEIAAKLNNIESFYPFANLFYESKTDLNSGKTELSSRETLFQLSKQGKL</sequence>
<dbReference type="Proteomes" id="UP000297613">
    <property type="component" value="Unassembled WGS sequence"/>
</dbReference>
<name>A0A6N4QD51_9LEPT</name>
<proteinExistence type="predicted"/>
<dbReference type="EMBL" id="RQGM01000076">
    <property type="protein sequence ID" value="TGL79226.1"/>
    <property type="molecule type" value="Genomic_DNA"/>
</dbReference>
<evidence type="ECO:0000259" key="1">
    <source>
        <dbReference type="Pfam" id="PF13435"/>
    </source>
</evidence>
<dbReference type="InterPro" id="IPR036280">
    <property type="entry name" value="Multihaem_cyt_sf"/>
</dbReference>
<dbReference type="SUPFAM" id="SSF48695">
    <property type="entry name" value="Multiheme cytochromes"/>
    <property type="match status" value="1"/>
</dbReference>
<dbReference type="Pfam" id="PF13435">
    <property type="entry name" value="Cytochrome_C554"/>
    <property type="match status" value="1"/>
</dbReference>
<evidence type="ECO:0000313" key="2">
    <source>
        <dbReference type="EMBL" id="TGL79226.1"/>
    </source>
</evidence>
<comment type="caution">
    <text evidence="2">The sequence shown here is derived from an EMBL/GenBank/DDBJ whole genome shotgun (WGS) entry which is preliminary data.</text>
</comment>
<dbReference type="InterPro" id="IPR023155">
    <property type="entry name" value="Cyt_c-552/4"/>
</dbReference>
<dbReference type="CDD" id="cd08168">
    <property type="entry name" value="Cytochrom_C3"/>
    <property type="match status" value="1"/>
</dbReference>
<organism evidence="2 3">
    <name type="scientific">Leptospira yasudae</name>
    <dbReference type="NCBI Taxonomy" id="2202201"/>
    <lineage>
        <taxon>Bacteria</taxon>
        <taxon>Pseudomonadati</taxon>
        <taxon>Spirochaetota</taxon>
        <taxon>Spirochaetia</taxon>
        <taxon>Leptospirales</taxon>
        <taxon>Leptospiraceae</taxon>
        <taxon>Leptospira</taxon>
    </lineage>
</organism>
<dbReference type="Gene3D" id="1.10.1130.10">
    <property type="entry name" value="Flavocytochrome C3, Chain A"/>
    <property type="match status" value="1"/>
</dbReference>
<protein>
    <submittedName>
        <fullName evidence="2">Cytochrome C554 and C-prime</fullName>
    </submittedName>
</protein>
<accession>A0A6N4QD51</accession>
<gene>
    <name evidence="2" type="ORF">EHQ83_18435</name>
</gene>